<name>A0ABW3UIH7_9BACL</name>
<keyword evidence="2" id="KW-1185">Reference proteome</keyword>
<gene>
    <name evidence="1" type="ORF">ACFQ4B_07885</name>
</gene>
<dbReference type="Proteomes" id="UP001597180">
    <property type="component" value="Unassembled WGS sequence"/>
</dbReference>
<dbReference type="EMBL" id="JBHTLU010000013">
    <property type="protein sequence ID" value="MFD1220034.1"/>
    <property type="molecule type" value="Genomic_DNA"/>
</dbReference>
<comment type="caution">
    <text evidence="1">The sequence shown here is derived from an EMBL/GenBank/DDBJ whole genome shotgun (WGS) entry which is preliminary data.</text>
</comment>
<protein>
    <recommendedName>
        <fullName evidence="3">Hydrolase</fullName>
    </recommendedName>
</protein>
<proteinExistence type="predicted"/>
<sequence>MDKRPYYISVQAKTIMLNQGDAPYEFEIMATEEEIDQLYEWFEELDEYEQGTFFRAHVPALPYHHDSYNDACDYTLKQIYRFIADHGSKQTGDHIAAMDLDNMGHWNSK</sequence>
<dbReference type="RefSeq" id="WP_079908430.1">
    <property type="nucleotide sequence ID" value="NZ_BAABJG010000006.1"/>
</dbReference>
<accession>A0ABW3UIH7</accession>
<evidence type="ECO:0000313" key="2">
    <source>
        <dbReference type="Proteomes" id="UP001597180"/>
    </source>
</evidence>
<organism evidence="1 2">
    <name type="scientific">Paenibacillus vulneris</name>
    <dbReference type="NCBI Taxonomy" id="1133364"/>
    <lineage>
        <taxon>Bacteria</taxon>
        <taxon>Bacillati</taxon>
        <taxon>Bacillota</taxon>
        <taxon>Bacilli</taxon>
        <taxon>Bacillales</taxon>
        <taxon>Paenibacillaceae</taxon>
        <taxon>Paenibacillus</taxon>
    </lineage>
</organism>
<evidence type="ECO:0000313" key="1">
    <source>
        <dbReference type="EMBL" id="MFD1220034.1"/>
    </source>
</evidence>
<reference evidence="2" key="1">
    <citation type="journal article" date="2019" name="Int. J. Syst. Evol. Microbiol.">
        <title>The Global Catalogue of Microorganisms (GCM) 10K type strain sequencing project: providing services to taxonomists for standard genome sequencing and annotation.</title>
        <authorList>
            <consortium name="The Broad Institute Genomics Platform"/>
            <consortium name="The Broad Institute Genome Sequencing Center for Infectious Disease"/>
            <person name="Wu L."/>
            <person name="Ma J."/>
        </authorList>
    </citation>
    <scope>NUCLEOTIDE SEQUENCE [LARGE SCALE GENOMIC DNA]</scope>
    <source>
        <strain evidence="2">CCUG 53270</strain>
    </source>
</reference>
<evidence type="ECO:0008006" key="3">
    <source>
        <dbReference type="Google" id="ProtNLM"/>
    </source>
</evidence>